<evidence type="ECO:0000313" key="1">
    <source>
        <dbReference type="EMBL" id="ALC19953.1"/>
    </source>
</evidence>
<dbReference type="Gene3D" id="3.40.50.720">
    <property type="entry name" value="NAD(P)-binding Rossmann-like Domain"/>
    <property type="match status" value="1"/>
</dbReference>
<dbReference type="Gene3D" id="3.90.180.10">
    <property type="entry name" value="Medium-chain alcohol dehydrogenases, catalytic domain"/>
    <property type="match status" value="1"/>
</dbReference>
<accession>A0A0M3QHQ8</accession>
<reference evidence="1 2" key="1">
    <citation type="submission" date="2015-08" db="EMBL/GenBank/DDBJ databases">
        <title>Genome sequence of the pristinamycin over-producing bacterium Streptomyces pristinaespiralis HCCB10218.</title>
        <authorList>
            <person name="Tian J."/>
            <person name="Yang J."/>
            <person name="Li L."/>
            <person name="Ruan L."/>
            <person name="Wei W."/>
            <person name="Zheng G."/>
            <person name="Wei Z."/>
            <person name="Yang S."/>
            <person name="Ge M."/>
            <person name="Jiang W."/>
            <person name="Lu Y."/>
        </authorList>
    </citation>
    <scope>NUCLEOTIDE SEQUENCE [LARGE SCALE GENOMIC DNA]</scope>
    <source>
        <strain evidence="1 2">HCCB 10218</strain>
    </source>
</reference>
<dbReference type="GeneID" id="97237296"/>
<dbReference type="SUPFAM" id="SSF50129">
    <property type="entry name" value="GroES-like"/>
    <property type="match status" value="1"/>
</dbReference>
<dbReference type="Pfam" id="PF00107">
    <property type="entry name" value="ADH_zinc_N"/>
    <property type="match status" value="1"/>
</dbReference>
<dbReference type="PANTHER" id="PTHR43205">
    <property type="entry name" value="PROSTAGLANDIN REDUCTASE"/>
    <property type="match status" value="1"/>
</dbReference>
<dbReference type="Proteomes" id="UP000060513">
    <property type="component" value="Chromosome"/>
</dbReference>
<sequence>MTTSNRQVRLAARPAGEPRDTDWQHVEEPVGEPADGEFLVQVLYLSIDPAMRGWMNAGRSYIRPVELGEVMRAGAVGRVTASRHPGFAVGDHVSGTFGVQEFCLSDGRGVTKVDPAAAPLPTYLGTLGMSGLTAYFGLIDIGRPEPGQTVVVSGAAGAVGSIVGQIAKILGCRVIGIAGGERKCRLVVDEFGFDAAIDYQSEDVRKALREHAPDGVDVYFDNVGGDILDAVLLRLARGARVVICGAVSQYNSTRPQGPANYMSLLVNRASMTGMVVFDYADRYAEGIAQLAAWRAEGRLTSLEDVVPGGVEAFPRTLMRLFRGENHGKLVLEVADGHSTGTAIGEGGSR</sequence>
<dbReference type="GO" id="GO:0016628">
    <property type="term" value="F:oxidoreductase activity, acting on the CH-CH group of donors, NAD or NADP as acceptor"/>
    <property type="evidence" value="ECO:0007669"/>
    <property type="project" value="InterPro"/>
</dbReference>
<dbReference type="STRING" id="38300.SPRI_1647"/>
<dbReference type="Pfam" id="PF16884">
    <property type="entry name" value="ADH_N_2"/>
    <property type="match status" value="1"/>
</dbReference>
<evidence type="ECO:0000313" key="2">
    <source>
        <dbReference type="Proteomes" id="UP000060513"/>
    </source>
</evidence>
<dbReference type="SUPFAM" id="SSF51735">
    <property type="entry name" value="NAD(P)-binding Rossmann-fold domains"/>
    <property type="match status" value="1"/>
</dbReference>
<gene>
    <name evidence="1" type="ORF">SPRI_1647</name>
</gene>
<name>A0A0M3QHQ8_STRPR</name>
<dbReference type="FunFam" id="3.40.50.720:FF:000121">
    <property type="entry name" value="Prostaglandin reductase 2"/>
    <property type="match status" value="1"/>
</dbReference>
<organism evidence="1">
    <name type="scientific">Streptomyces pristinaespiralis</name>
    <dbReference type="NCBI Taxonomy" id="38300"/>
    <lineage>
        <taxon>Bacteria</taxon>
        <taxon>Bacillati</taxon>
        <taxon>Actinomycetota</taxon>
        <taxon>Actinomycetes</taxon>
        <taxon>Kitasatosporales</taxon>
        <taxon>Streptomycetaceae</taxon>
        <taxon>Streptomyces</taxon>
    </lineage>
</organism>
<dbReference type="InterPro" id="IPR020843">
    <property type="entry name" value="ER"/>
</dbReference>
<protein>
    <submittedName>
        <fullName evidence="1">NADP-dependent oxidoreductase</fullName>
    </submittedName>
</protein>
<dbReference type="KEGG" id="spri:SPRI_1647"/>
<dbReference type="AlphaFoldDB" id="A0A0M3QHQ8"/>
<dbReference type="InterPro" id="IPR045010">
    <property type="entry name" value="MDR_fam"/>
</dbReference>
<dbReference type="InterPro" id="IPR036291">
    <property type="entry name" value="NAD(P)-bd_dom_sf"/>
</dbReference>
<dbReference type="PATRIC" id="fig|38300.4.peg.1753"/>
<proteinExistence type="predicted"/>
<dbReference type="InterPro" id="IPR013149">
    <property type="entry name" value="ADH-like_C"/>
</dbReference>
<dbReference type="PANTHER" id="PTHR43205:SF7">
    <property type="entry name" value="PROSTAGLANDIN REDUCTASE 1"/>
    <property type="match status" value="1"/>
</dbReference>
<dbReference type="RefSeq" id="WP_182327852.1">
    <property type="nucleotide sequence ID" value="NZ_CP011340.1"/>
</dbReference>
<dbReference type="CDD" id="cd05288">
    <property type="entry name" value="PGDH"/>
    <property type="match status" value="1"/>
</dbReference>
<dbReference type="InterPro" id="IPR041694">
    <property type="entry name" value="ADH_N_2"/>
</dbReference>
<dbReference type="SMART" id="SM00829">
    <property type="entry name" value="PKS_ER"/>
    <property type="match status" value="1"/>
</dbReference>
<dbReference type="EMBL" id="CP011340">
    <property type="protein sequence ID" value="ALC19953.1"/>
    <property type="molecule type" value="Genomic_DNA"/>
</dbReference>
<dbReference type="InterPro" id="IPR011032">
    <property type="entry name" value="GroES-like_sf"/>
</dbReference>